<dbReference type="InterPro" id="IPR016162">
    <property type="entry name" value="Ald_DH_N"/>
</dbReference>
<dbReference type="PANTHER" id="PTHR42804">
    <property type="entry name" value="ALDEHYDE DEHYDROGENASE"/>
    <property type="match status" value="1"/>
</dbReference>
<dbReference type="KEGG" id="otr:OTERR_07080"/>
<protein>
    <recommendedName>
        <fullName evidence="3">aldehyde dehydrogenase (NAD(+))</fullName>
        <ecNumber evidence="3">1.2.1.3</ecNumber>
    </recommendedName>
</protein>
<keyword evidence="9" id="KW-1185">Reference proteome</keyword>
<evidence type="ECO:0000256" key="6">
    <source>
        <dbReference type="RuleBase" id="RU003345"/>
    </source>
</evidence>
<dbReference type="PROSITE" id="PS00687">
    <property type="entry name" value="ALDEHYDE_DEHYDR_GLU"/>
    <property type="match status" value="1"/>
</dbReference>
<evidence type="ECO:0000256" key="4">
    <source>
        <dbReference type="ARBA" id="ARBA00049194"/>
    </source>
</evidence>
<dbReference type="PANTHER" id="PTHR42804:SF1">
    <property type="entry name" value="ALDEHYDE DEHYDROGENASE-RELATED"/>
    <property type="match status" value="1"/>
</dbReference>
<dbReference type="PROSITE" id="PS00070">
    <property type="entry name" value="ALDEHYDE_DEHYDR_CYS"/>
    <property type="match status" value="1"/>
</dbReference>
<evidence type="ECO:0000256" key="5">
    <source>
        <dbReference type="PROSITE-ProRule" id="PRU10007"/>
    </source>
</evidence>
<dbReference type="InterPro" id="IPR029510">
    <property type="entry name" value="Ald_DH_CS_GLU"/>
</dbReference>
<evidence type="ECO:0000256" key="3">
    <source>
        <dbReference type="ARBA" id="ARBA00024226"/>
    </source>
</evidence>
<organism evidence="8 9">
    <name type="scientific">Oryzomicrobium terrae</name>
    <dbReference type="NCBI Taxonomy" id="1735038"/>
    <lineage>
        <taxon>Bacteria</taxon>
        <taxon>Pseudomonadati</taxon>
        <taxon>Pseudomonadota</taxon>
        <taxon>Betaproteobacteria</taxon>
        <taxon>Rhodocyclales</taxon>
        <taxon>Rhodocyclaceae</taxon>
        <taxon>Oryzomicrobium</taxon>
    </lineage>
</organism>
<dbReference type="FunFam" id="3.40.605.10:FF:000007">
    <property type="entry name" value="NAD/NADP-dependent betaine aldehyde dehydrogenase"/>
    <property type="match status" value="1"/>
</dbReference>
<proteinExistence type="inferred from homology"/>
<dbReference type="Gene3D" id="3.40.309.10">
    <property type="entry name" value="Aldehyde Dehydrogenase, Chain A, domain 2"/>
    <property type="match status" value="1"/>
</dbReference>
<evidence type="ECO:0000313" key="8">
    <source>
        <dbReference type="EMBL" id="QEL64184.1"/>
    </source>
</evidence>
<gene>
    <name evidence="8" type="primary">betB</name>
    <name evidence="8" type="ORF">OTERR_07080</name>
</gene>
<comment type="catalytic activity">
    <reaction evidence="4">
        <text>an aldehyde + NAD(+) + H2O = a carboxylate + NADH + 2 H(+)</text>
        <dbReference type="Rhea" id="RHEA:16185"/>
        <dbReference type="ChEBI" id="CHEBI:15377"/>
        <dbReference type="ChEBI" id="CHEBI:15378"/>
        <dbReference type="ChEBI" id="CHEBI:17478"/>
        <dbReference type="ChEBI" id="CHEBI:29067"/>
        <dbReference type="ChEBI" id="CHEBI:57540"/>
        <dbReference type="ChEBI" id="CHEBI:57945"/>
        <dbReference type="EC" id="1.2.1.3"/>
    </reaction>
</comment>
<dbReference type="CDD" id="cd07138">
    <property type="entry name" value="ALDH_CddD_SSP0762"/>
    <property type="match status" value="1"/>
</dbReference>
<dbReference type="EMBL" id="CP022579">
    <property type="protein sequence ID" value="QEL64184.1"/>
    <property type="molecule type" value="Genomic_DNA"/>
</dbReference>
<evidence type="ECO:0000256" key="2">
    <source>
        <dbReference type="ARBA" id="ARBA00023002"/>
    </source>
</evidence>
<dbReference type="Proteomes" id="UP000323671">
    <property type="component" value="Chromosome"/>
</dbReference>
<keyword evidence="2 6" id="KW-0560">Oxidoreductase</keyword>
<dbReference type="GO" id="GO:0004029">
    <property type="term" value="F:aldehyde dehydrogenase (NAD+) activity"/>
    <property type="evidence" value="ECO:0007669"/>
    <property type="project" value="UniProtKB-EC"/>
</dbReference>
<sequence length="479" mass="49505">MIVRDAFYIDGRWVPPSGSGTQEVVNPATEQPLGRVPLGDAADADAAVRAARAAFPAWSRTAPAERGALLAKVAAGLKARQQEIGELIAREVGMPLKLAVRIQAGNPIASFEACAAIAAEGFADEVIGHSRVAYLPVGVVAAITPWNYPLHQIAAKVAAALAAGCTVVLKPSEVAPLNAFVLAEVMAEAGVPAGVFNLVTGLGPVVGEALAAHPVVDAVSFTGSTRAGKRVAALAAETVKRVSLELGGKSASVILPEAAADAALLAQAVKGTVGACFLNSGQTCSALTRLLVPAAQHDAAAELAVAAAQAYAPGDPFAEATRLGPLVTRAQRERVRDFICQGVADGATLLTGGPEAPEGLETGWYVRPTVFGDVRSTMTIAREEIFGPVLAILPYRDEAEALQLANDTAYGLGGAVWCPDGDKALAFARQMRTGQVDINGAFFNFQAPFGGFKQSGYGRELGRHGVMEFLEPQSVQLKA</sequence>
<evidence type="ECO:0000256" key="1">
    <source>
        <dbReference type="ARBA" id="ARBA00009986"/>
    </source>
</evidence>
<dbReference type="InterPro" id="IPR015590">
    <property type="entry name" value="Aldehyde_DH_dom"/>
</dbReference>
<dbReference type="AlphaFoldDB" id="A0A5C1E6C4"/>
<dbReference type="Gene3D" id="3.40.605.10">
    <property type="entry name" value="Aldehyde Dehydrogenase, Chain A, domain 1"/>
    <property type="match status" value="1"/>
</dbReference>
<name>A0A5C1E6C4_9RHOO</name>
<dbReference type="SUPFAM" id="SSF53720">
    <property type="entry name" value="ALDH-like"/>
    <property type="match status" value="1"/>
</dbReference>
<dbReference type="Pfam" id="PF00171">
    <property type="entry name" value="Aldedh"/>
    <property type="match status" value="1"/>
</dbReference>
<dbReference type="InterPro" id="IPR016160">
    <property type="entry name" value="Ald_DH_CS_CYS"/>
</dbReference>
<feature type="domain" description="Aldehyde dehydrogenase" evidence="7">
    <location>
        <begin position="13"/>
        <end position="475"/>
    </location>
</feature>
<feature type="active site" evidence="5">
    <location>
        <position position="245"/>
    </location>
</feature>
<evidence type="ECO:0000313" key="9">
    <source>
        <dbReference type="Proteomes" id="UP000323671"/>
    </source>
</evidence>
<dbReference type="EC" id="1.2.1.3" evidence="3"/>
<dbReference type="InterPro" id="IPR016161">
    <property type="entry name" value="Ald_DH/histidinol_DH"/>
</dbReference>
<evidence type="ECO:0000259" key="7">
    <source>
        <dbReference type="Pfam" id="PF00171"/>
    </source>
</evidence>
<comment type="similarity">
    <text evidence="1 6">Belongs to the aldehyde dehydrogenase family.</text>
</comment>
<accession>A0A5C1E6C4</accession>
<dbReference type="RefSeq" id="WP_149424885.1">
    <property type="nucleotide sequence ID" value="NZ_CP022579.1"/>
</dbReference>
<dbReference type="InterPro" id="IPR016163">
    <property type="entry name" value="Ald_DH_C"/>
</dbReference>
<reference evidence="8 9" key="1">
    <citation type="submission" date="2017-07" db="EMBL/GenBank/DDBJ databases">
        <title>Complete genome sequence of Oryzomicrobium terrae TPP412.</title>
        <authorList>
            <person name="Chiu L.-W."/>
            <person name="Lo K.-J."/>
            <person name="Tsai Y.-M."/>
            <person name="Lin S.-S."/>
            <person name="Kuo C.-H."/>
            <person name="Liu C.-T."/>
        </authorList>
    </citation>
    <scope>NUCLEOTIDE SEQUENCE [LARGE SCALE GENOMIC DNA]</scope>
    <source>
        <strain evidence="8 9">TPP412</strain>
    </source>
</reference>